<reference evidence="10" key="1">
    <citation type="journal article" date="2022" name="ISME J.">
        <title>Genetic and phylogenetic analysis of dissimilatory iodate-reducing bacteria identifies potential niches across the world's oceans.</title>
        <authorList>
            <person name="Reyes-Umana V."/>
            <person name="Henning Z."/>
            <person name="Lee K."/>
            <person name="Barnum T.P."/>
            <person name="Coates J.D."/>
        </authorList>
    </citation>
    <scope>NUCLEOTIDE SEQUENCE [LARGE SCALE GENOMIC DNA]</scope>
    <source>
        <strain evidence="10">IR12</strain>
    </source>
</reference>
<sequence>MAIVQVENVSKRYRLGNQTVTALRDVTLSIEPGVFLAIAGPSGSGKSTVLNIIGCIDTPSTGRVLINGQDVSGKHPDELADLRARTVGFIFQTFNLMPVLSAEENVEYPLLQFPELSKTERQERVKHYLSMVGLRKYATHRPNQLSGGQRQRVAIARALATHSKIVLADEPTANLDRKTGESILKLMKQINRESGTTFVFSTHDRRVMNMADRLVRIEDGEIKALGMRMADGWKFVQDRRAQDEEDPEI</sequence>
<dbReference type="InterPro" id="IPR015854">
    <property type="entry name" value="ABC_transpr_LolD-like"/>
</dbReference>
<dbReference type="GO" id="GO:0022857">
    <property type="term" value="F:transmembrane transporter activity"/>
    <property type="evidence" value="ECO:0007669"/>
    <property type="project" value="TreeGrafter"/>
</dbReference>
<evidence type="ECO:0000256" key="5">
    <source>
        <dbReference type="ARBA" id="ARBA00022989"/>
    </source>
</evidence>
<dbReference type="InterPro" id="IPR003593">
    <property type="entry name" value="AAA+_ATPase"/>
</dbReference>
<evidence type="ECO:0000256" key="7">
    <source>
        <dbReference type="ARBA" id="ARBA00038388"/>
    </source>
</evidence>
<dbReference type="RefSeq" id="WP_214360406.1">
    <property type="nucleotide sequence ID" value="NZ_JAEKFT010000004.1"/>
</dbReference>
<dbReference type="GO" id="GO:0016887">
    <property type="term" value="F:ATP hydrolysis activity"/>
    <property type="evidence" value="ECO:0007669"/>
    <property type="project" value="InterPro"/>
</dbReference>
<evidence type="ECO:0000256" key="4">
    <source>
        <dbReference type="ARBA" id="ARBA00022840"/>
    </source>
</evidence>
<dbReference type="GO" id="GO:0098796">
    <property type="term" value="C:membrane protein complex"/>
    <property type="evidence" value="ECO:0007669"/>
    <property type="project" value="UniProtKB-ARBA"/>
</dbReference>
<keyword evidence="2" id="KW-1003">Cell membrane</keyword>
<keyword evidence="4 9" id="KW-0067">ATP-binding</keyword>
<keyword evidence="3" id="KW-0547">Nucleotide-binding</keyword>
<evidence type="ECO:0000256" key="3">
    <source>
        <dbReference type="ARBA" id="ARBA00022741"/>
    </source>
</evidence>
<evidence type="ECO:0000259" key="8">
    <source>
        <dbReference type="PROSITE" id="PS50893"/>
    </source>
</evidence>
<dbReference type="PROSITE" id="PS00211">
    <property type="entry name" value="ABC_TRANSPORTER_1"/>
    <property type="match status" value="1"/>
</dbReference>
<keyword evidence="5" id="KW-0812">Transmembrane</keyword>
<keyword evidence="6" id="KW-0046">Antibiotic resistance</keyword>
<dbReference type="SMART" id="SM00382">
    <property type="entry name" value="AAA"/>
    <property type="match status" value="1"/>
</dbReference>
<keyword evidence="1" id="KW-0813">Transport</keyword>
<comment type="similarity">
    <text evidence="7">Belongs to the ABC transporter superfamily. Macrolide exporter (TC 3.A.1.122) family.</text>
</comment>
<dbReference type="GO" id="GO:0046677">
    <property type="term" value="P:response to antibiotic"/>
    <property type="evidence" value="ECO:0007669"/>
    <property type="project" value="UniProtKB-KW"/>
</dbReference>
<keyword evidence="10" id="KW-1185">Reference proteome</keyword>
<dbReference type="Proteomes" id="UP000694660">
    <property type="component" value="Unassembled WGS sequence"/>
</dbReference>
<proteinExistence type="inferred from homology"/>
<dbReference type="CDD" id="cd03255">
    <property type="entry name" value="ABC_MJ0796_LolCDE_FtsE"/>
    <property type="match status" value="1"/>
</dbReference>
<gene>
    <name evidence="9" type="ORF">I8J34_05465</name>
</gene>
<keyword evidence="5" id="KW-1133">Transmembrane helix</keyword>
<dbReference type="SUPFAM" id="SSF52540">
    <property type="entry name" value="P-loop containing nucleoside triphosphate hydrolases"/>
    <property type="match status" value="1"/>
</dbReference>
<dbReference type="InterPro" id="IPR027417">
    <property type="entry name" value="P-loop_NTPase"/>
</dbReference>
<dbReference type="Pfam" id="PF00005">
    <property type="entry name" value="ABC_tran"/>
    <property type="match status" value="1"/>
</dbReference>
<dbReference type="PROSITE" id="PS50893">
    <property type="entry name" value="ABC_TRANSPORTER_2"/>
    <property type="match status" value="1"/>
</dbReference>
<dbReference type="InterPro" id="IPR017911">
    <property type="entry name" value="MacB-like_ATP-bd"/>
</dbReference>
<feature type="domain" description="ABC transporter" evidence="8">
    <location>
        <begin position="4"/>
        <end position="244"/>
    </location>
</feature>
<accession>A0A944D929</accession>
<organism evidence="9 10">
    <name type="scientific">Denitromonas iodatirespirans</name>
    <dbReference type="NCBI Taxonomy" id="2795389"/>
    <lineage>
        <taxon>Bacteria</taxon>
        <taxon>Pseudomonadati</taxon>
        <taxon>Pseudomonadota</taxon>
        <taxon>Betaproteobacteria</taxon>
        <taxon>Rhodocyclales</taxon>
        <taxon>Zoogloeaceae</taxon>
        <taxon>Denitromonas</taxon>
    </lineage>
</organism>
<dbReference type="FunFam" id="3.40.50.300:FF:000032">
    <property type="entry name" value="Export ABC transporter ATP-binding protein"/>
    <property type="match status" value="1"/>
</dbReference>
<dbReference type="InterPro" id="IPR017871">
    <property type="entry name" value="ABC_transporter-like_CS"/>
</dbReference>
<protein>
    <submittedName>
        <fullName evidence="9">ABC transporter ATP-binding protein</fullName>
    </submittedName>
</protein>
<keyword evidence="5" id="KW-0472">Membrane</keyword>
<evidence type="ECO:0000256" key="2">
    <source>
        <dbReference type="ARBA" id="ARBA00022475"/>
    </source>
</evidence>
<name>A0A944D929_DENI1</name>
<dbReference type="PANTHER" id="PTHR24220">
    <property type="entry name" value="IMPORT ATP-BINDING PROTEIN"/>
    <property type="match status" value="1"/>
</dbReference>
<dbReference type="InterPro" id="IPR003439">
    <property type="entry name" value="ABC_transporter-like_ATP-bd"/>
</dbReference>
<dbReference type="PANTHER" id="PTHR24220:SF86">
    <property type="entry name" value="ABC TRANSPORTER ABCH.1"/>
    <property type="match status" value="1"/>
</dbReference>
<evidence type="ECO:0000256" key="1">
    <source>
        <dbReference type="ARBA" id="ARBA00022448"/>
    </source>
</evidence>
<evidence type="ECO:0000313" key="10">
    <source>
        <dbReference type="Proteomes" id="UP000694660"/>
    </source>
</evidence>
<dbReference type="GO" id="GO:0005886">
    <property type="term" value="C:plasma membrane"/>
    <property type="evidence" value="ECO:0007669"/>
    <property type="project" value="TreeGrafter"/>
</dbReference>
<evidence type="ECO:0000313" key="9">
    <source>
        <dbReference type="EMBL" id="MBT0960621.1"/>
    </source>
</evidence>
<evidence type="ECO:0000256" key="6">
    <source>
        <dbReference type="ARBA" id="ARBA00023251"/>
    </source>
</evidence>
<comment type="caution">
    <text evidence="9">The sequence shown here is derived from an EMBL/GenBank/DDBJ whole genome shotgun (WGS) entry which is preliminary data.</text>
</comment>
<dbReference type="EMBL" id="JAEKFT010000004">
    <property type="protein sequence ID" value="MBT0960621.1"/>
    <property type="molecule type" value="Genomic_DNA"/>
</dbReference>
<dbReference type="Gene3D" id="3.40.50.300">
    <property type="entry name" value="P-loop containing nucleotide triphosphate hydrolases"/>
    <property type="match status" value="1"/>
</dbReference>
<dbReference type="GO" id="GO:0005524">
    <property type="term" value="F:ATP binding"/>
    <property type="evidence" value="ECO:0007669"/>
    <property type="project" value="UniProtKB-KW"/>
</dbReference>
<dbReference type="AlphaFoldDB" id="A0A944D929"/>